<evidence type="ECO:0000256" key="3">
    <source>
        <dbReference type="ARBA" id="ARBA00023125"/>
    </source>
</evidence>
<sequence>MEVYNDSPRVTVQLKSEKIPSEILDSALWAPNASSFHASASMVNFEDENNTGTHFFMKMENKMETCNDGYDDCYHSTGRKRRLTTDQVHFLEQSFELENKLEPERKIQLAKELGLQPRQVAIWFQNRRARYKTKVLEKEYDKLKASYDGLKVDYDNLCKENDNLKNEVDSLTEKLLTRENKQAKPEPTDHDISPTDSASKQLIFSPNAVKNTELAAPCKQEDASSSDVFDSESTNCHHSLAPLEPANSSNVFGPEASDFSQEEDDESLSRNLLMASVFPKIEDEFYDDLQPNSCNLGFPVQDQGTWLWQY</sequence>
<dbReference type="InterPro" id="IPR017970">
    <property type="entry name" value="Homeobox_CS"/>
</dbReference>
<keyword evidence="2 10" id="KW-0805">Transcription regulation</keyword>
<keyword evidence="5 10" id="KW-0804">Transcription</keyword>
<reference evidence="14" key="1">
    <citation type="journal article" date="2019" name="Curr. Biol.">
        <title>Genome Sequence of Striga asiatica Provides Insight into the Evolution of Plant Parasitism.</title>
        <authorList>
            <person name="Yoshida S."/>
            <person name="Kim S."/>
            <person name="Wafula E.K."/>
            <person name="Tanskanen J."/>
            <person name="Kim Y.M."/>
            <person name="Honaas L."/>
            <person name="Yang Z."/>
            <person name="Spallek T."/>
            <person name="Conn C.E."/>
            <person name="Ichihashi Y."/>
            <person name="Cheong K."/>
            <person name="Cui S."/>
            <person name="Der J.P."/>
            <person name="Gundlach H."/>
            <person name="Jiao Y."/>
            <person name="Hori C."/>
            <person name="Ishida J.K."/>
            <person name="Kasahara H."/>
            <person name="Kiba T."/>
            <person name="Kim M.S."/>
            <person name="Koo N."/>
            <person name="Laohavisit A."/>
            <person name="Lee Y.H."/>
            <person name="Lumba S."/>
            <person name="McCourt P."/>
            <person name="Mortimer J.C."/>
            <person name="Mutuku J.M."/>
            <person name="Nomura T."/>
            <person name="Sasaki-Sekimoto Y."/>
            <person name="Seto Y."/>
            <person name="Wang Y."/>
            <person name="Wakatake T."/>
            <person name="Sakakibara H."/>
            <person name="Demura T."/>
            <person name="Yamaguchi S."/>
            <person name="Yoneyama K."/>
            <person name="Manabe R.I."/>
            <person name="Nelson D.C."/>
            <person name="Schulman A.H."/>
            <person name="Timko M.P."/>
            <person name="dePamphilis C.W."/>
            <person name="Choi D."/>
            <person name="Shirasu K."/>
        </authorList>
    </citation>
    <scope>NUCLEOTIDE SEQUENCE [LARGE SCALE GENOMIC DNA]</scope>
    <source>
        <strain evidence="14">cv. UVA1</strain>
    </source>
</reference>
<feature type="region of interest" description="Disordered" evidence="11">
    <location>
        <begin position="178"/>
        <end position="201"/>
    </location>
</feature>
<name>A0A5A7PHI8_STRAF</name>
<dbReference type="InterPro" id="IPR045224">
    <property type="entry name" value="HDZip_class_I_plant"/>
</dbReference>
<dbReference type="PANTHER" id="PTHR24326:SF495">
    <property type="entry name" value="HOMEOBOX-LEUCINE ZIPPER PROTEIN"/>
    <property type="match status" value="1"/>
</dbReference>
<dbReference type="AlphaFoldDB" id="A0A5A7PHI8"/>
<evidence type="ECO:0000256" key="2">
    <source>
        <dbReference type="ARBA" id="ARBA00023015"/>
    </source>
</evidence>
<feature type="compositionally biased region" description="Polar residues" evidence="11">
    <location>
        <begin position="223"/>
        <end position="237"/>
    </location>
</feature>
<dbReference type="InterPro" id="IPR000047">
    <property type="entry name" value="HTH_motif"/>
</dbReference>
<feature type="compositionally biased region" description="Basic and acidic residues" evidence="11">
    <location>
        <begin position="178"/>
        <end position="193"/>
    </location>
</feature>
<gene>
    <name evidence="13" type="ORF">STAS_08180</name>
</gene>
<feature type="DNA-binding region" description="Homeobox" evidence="8">
    <location>
        <begin position="76"/>
        <end position="135"/>
    </location>
</feature>
<dbReference type="SMART" id="SM00389">
    <property type="entry name" value="HOX"/>
    <property type="match status" value="1"/>
</dbReference>
<evidence type="ECO:0000313" key="14">
    <source>
        <dbReference type="Proteomes" id="UP000325081"/>
    </source>
</evidence>
<comment type="caution">
    <text evidence="13">The sequence shown here is derived from an EMBL/GenBank/DDBJ whole genome shotgun (WGS) entry which is preliminary data.</text>
</comment>
<dbReference type="GO" id="GO:0000976">
    <property type="term" value="F:transcription cis-regulatory region binding"/>
    <property type="evidence" value="ECO:0007669"/>
    <property type="project" value="UniProtKB-ARBA"/>
</dbReference>
<feature type="region of interest" description="Disordered" evidence="11">
    <location>
        <begin position="223"/>
        <end position="264"/>
    </location>
</feature>
<dbReference type="InterPro" id="IPR003106">
    <property type="entry name" value="Leu_zip_homeo"/>
</dbReference>
<keyword evidence="3 8" id="KW-0238">DNA-binding</keyword>
<protein>
    <recommendedName>
        <fullName evidence="10">Homeobox-leucine zipper protein</fullName>
    </recommendedName>
    <alternativeName>
        <fullName evidence="10">HD-ZIP protein</fullName>
    </alternativeName>
    <alternativeName>
        <fullName evidence="10">Homeodomain transcription factor</fullName>
    </alternativeName>
</protein>
<dbReference type="InterPro" id="IPR009057">
    <property type="entry name" value="Homeodomain-like_sf"/>
</dbReference>
<evidence type="ECO:0000256" key="4">
    <source>
        <dbReference type="ARBA" id="ARBA00023155"/>
    </source>
</evidence>
<dbReference type="Pfam" id="PF02183">
    <property type="entry name" value="HALZ"/>
    <property type="match status" value="1"/>
</dbReference>
<evidence type="ECO:0000313" key="13">
    <source>
        <dbReference type="EMBL" id="GER32132.1"/>
    </source>
</evidence>
<keyword evidence="6 8" id="KW-0539">Nucleus</keyword>
<dbReference type="FunFam" id="1.10.10.60:FF:000144">
    <property type="entry name" value="homeobox-leucine zipper protein ATHB-6-like"/>
    <property type="match status" value="1"/>
</dbReference>
<dbReference type="Gene3D" id="1.10.10.60">
    <property type="entry name" value="Homeodomain-like"/>
    <property type="match status" value="1"/>
</dbReference>
<dbReference type="Pfam" id="PF00046">
    <property type="entry name" value="Homeodomain"/>
    <property type="match status" value="1"/>
</dbReference>
<accession>A0A5A7PHI8</accession>
<evidence type="ECO:0000256" key="5">
    <source>
        <dbReference type="ARBA" id="ARBA00023163"/>
    </source>
</evidence>
<evidence type="ECO:0000256" key="7">
    <source>
        <dbReference type="ARBA" id="ARBA00025748"/>
    </source>
</evidence>
<evidence type="ECO:0000256" key="9">
    <source>
        <dbReference type="RuleBase" id="RU000682"/>
    </source>
</evidence>
<dbReference type="PROSITE" id="PS50071">
    <property type="entry name" value="HOMEOBOX_2"/>
    <property type="match status" value="1"/>
</dbReference>
<dbReference type="OrthoDB" id="6159439at2759"/>
<evidence type="ECO:0000259" key="12">
    <source>
        <dbReference type="PROSITE" id="PS50071"/>
    </source>
</evidence>
<dbReference type="SUPFAM" id="SSF46689">
    <property type="entry name" value="Homeodomain-like"/>
    <property type="match status" value="1"/>
</dbReference>
<organism evidence="13 14">
    <name type="scientific">Striga asiatica</name>
    <name type="common">Asiatic witchweed</name>
    <name type="synonym">Buchnera asiatica</name>
    <dbReference type="NCBI Taxonomy" id="4170"/>
    <lineage>
        <taxon>Eukaryota</taxon>
        <taxon>Viridiplantae</taxon>
        <taxon>Streptophyta</taxon>
        <taxon>Embryophyta</taxon>
        <taxon>Tracheophyta</taxon>
        <taxon>Spermatophyta</taxon>
        <taxon>Magnoliopsida</taxon>
        <taxon>eudicotyledons</taxon>
        <taxon>Gunneridae</taxon>
        <taxon>Pentapetalae</taxon>
        <taxon>asterids</taxon>
        <taxon>lamiids</taxon>
        <taxon>Lamiales</taxon>
        <taxon>Orobanchaceae</taxon>
        <taxon>Buchnereae</taxon>
        <taxon>Striga</taxon>
    </lineage>
</organism>
<feature type="domain" description="Homeobox" evidence="12">
    <location>
        <begin position="74"/>
        <end position="134"/>
    </location>
</feature>
<dbReference type="PROSITE" id="PS00027">
    <property type="entry name" value="HOMEOBOX_1"/>
    <property type="match status" value="1"/>
</dbReference>
<evidence type="ECO:0000256" key="6">
    <source>
        <dbReference type="ARBA" id="ARBA00023242"/>
    </source>
</evidence>
<dbReference type="InterPro" id="IPR001356">
    <property type="entry name" value="HD"/>
</dbReference>
<keyword evidence="4 8" id="KW-0371">Homeobox</keyword>
<dbReference type="EMBL" id="BKCP01004550">
    <property type="protein sequence ID" value="GER32132.1"/>
    <property type="molecule type" value="Genomic_DNA"/>
</dbReference>
<dbReference type="GO" id="GO:0045893">
    <property type="term" value="P:positive regulation of DNA-templated transcription"/>
    <property type="evidence" value="ECO:0007669"/>
    <property type="project" value="TreeGrafter"/>
</dbReference>
<evidence type="ECO:0000256" key="8">
    <source>
        <dbReference type="PROSITE-ProRule" id="PRU00108"/>
    </source>
</evidence>
<dbReference type="Proteomes" id="UP000325081">
    <property type="component" value="Unassembled WGS sequence"/>
</dbReference>
<evidence type="ECO:0000256" key="11">
    <source>
        <dbReference type="SAM" id="MobiDB-lite"/>
    </source>
</evidence>
<dbReference type="PRINTS" id="PR00031">
    <property type="entry name" value="HTHREPRESSR"/>
</dbReference>
<dbReference type="CDD" id="cd00086">
    <property type="entry name" value="homeodomain"/>
    <property type="match status" value="1"/>
</dbReference>
<comment type="subcellular location">
    <subcellularLocation>
        <location evidence="1 8 9">Nucleus</location>
    </subcellularLocation>
</comment>
<comment type="function">
    <text evidence="10">Transcription factor.</text>
</comment>
<dbReference type="PANTHER" id="PTHR24326">
    <property type="entry name" value="HOMEOBOX-LEUCINE ZIPPER PROTEIN"/>
    <property type="match status" value="1"/>
</dbReference>
<dbReference type="GO" id="GO:0005634">
    <property type="term" value="C:nucleus"/>
    <property type="evidence" value="ECO:0007669"/>
    <property type="project" value="UniProtKB-SubCell"/>
</dbReference>
<dbReference type="GO" id="GO:0000981">
    <property type="term" value="F:DNA-binding transcription factor activity, RNA polymerase II-specific"/>
    <property type="evidence" value="ECO:0007669"/>
    <property type="project" value="UniProtKB-UniRule"/>
</dbReference>
<keyword evidence="14" id="KW-1185">Reference proteome</keyword>
<comment type="similarity">
    <text evidence="7 10">Belongs to the HD-ZIP homeobox family. Class I subfamily.</text>
</comment>
<evidence type="ECO:0000256" key="10">
    <source>
        <dbReference type="RuleBase" id="RU369038"/>
    </source>
</evidence>
<proteinExistence type="inferred from homology"/>
<evidence type="ECO:0000256" key="1">
    <source>
        <dbReference type="ARBA" id="ARBA00004123"/>
    </source>
</evidence>